<dbReference type="SUPFAM" id="SSF53850">
    <property type="entry name" value="Periplasmic binding protein-like II"/>
    <property type="match status" value="1"/>
</dbReference>
<evidence type="ECO:0000256" key="3">
    <source>
        <dbReference type="ARBA" id="ARBA00022605"/>
    </source>
</evidence>
<dbReference type="STRING" id="333140.AWW68_10940"/>
<reference evidence="9 10" key="1">
    <citation type="submission" date="2016-01" db="EMBL/GenBank/DDBJ databases">
        <title>Genome sequencing of Roseivirga spongicola UST030701-084.</title>
        <authorList>
            <person name="Selvaratnam C."/>
            <person name="Thevarajoo S."/>
            <person name="Goh K.M."/>
            <person name="Ee R."/>
            <person name="Chan K.-G."/>
            <person name="Chong C.S."/>
        </authorList>
    </citation>
    <scope>NUCLEOTIDE SEQUENCE [LARGE SCALE GENOMIC DNA]</scope>
    <source>
        <strain evidence="9 10">UST030701-084</strain>
    </source>
</reference>
<keyword evidence="3" id="KW-0028">Amino-acid biosynthesis</keyword>
<evidence type="ECO:0000256" key="6">
    <source>
        <dbReference type="ARBA" id="ARBA00023239"/>
    </source>
</evidence>
<organism evidence="9 10">
    <name type="scientific">Roseivirga spongicola</name>
    <dbReference type="NCBI Taxonomy" id="333140"/>
    <lineage>
        <taxon>Bacteria</taxon>
        <taxon>Pseudomonadati</taxon>
        <taxon>Bacteroidota</taxon>
        <taxon>Cytophagia</taxon>
        <taxon>Cytophagales</taxon>
        <taxon>Roseivirgaceae</taxon>
        <taxon>Roseivirga</taxon>
    </lineage>
</organism>
<dbReference type="Proteomes" id="UP000075606">
    <property type="component" value="Unassembled WGS sequence"/>
</dbReference>
<sequence length="179" mass="20114">MTDLGLLGPEYTFHDLARRRFLPELKHTYYSSFDEVFNALKSGEIKHALIALRNSHSGDVNTNSKLIQNKGLKLLKEFDLEVNLCLGGFFKNNISSIQKIHSHPMAIKETRDYFSKYSHIKFISSKSTAGAIEELRNGRDKWAAVISSKEALIANSLSIVAENIQDSNQNVTTFGLVSH</sequence>
<dbReference type="GO" id="GO:0009094">
    <property type="term" value="P:L-phenylalanine biosynthetic process"/>
    <property type="evidence" value="ECO:0007669"/>
    <property type="project" value="UniProtKB-UniPathway"/>
</dbReference>
<keyword evidence="5" id="KW-0584">Phenylalanine biosynthesis</keyword>
<dbReference type="Pfam" id="PF00800">
    <property type="entry name" value="PDT"/>
    <property type="match status" value="1"/>
</dbReference>
<feature type="domain" description="Prephenate dehydratase" evidence="8">
    <location>
        <begin position="3"/>
        <end position="179"/>
    </location>
</feature>
<dbReference type="GO" id="GO:0005737">
    <property type="term" value="C:cytoplasm"/>
    <property type="evidence" value="ECO:0007669"/>
    <property type="project" value="TreeGrafter"/>
</dbReference>
<keyword evidence="6" id="KW-0456">Lyase</keyword>
<gene>
    <name evidence="9" type="ORF">AWW68_10940</name>
</gene>
<dbReference type="RefSeq" id="WP_068221318.1">
    <property type="nucleotide sequence ID" value="NZ_CP139724.1"/>
</dbReference>
<keyword evidence="10" id="KW-1185">Reference proteome</keyword>
<evidence type="ECO:0000259" key="8">
    <source>
        <dbReference type="PROSITE" id="PS51171"/>
    </source>
</evidence>
<accession>A0A150X995</accession>
<evidence type="ECO:0000313" key="9">
    <source>
        <dbReference type="EMBL" id="KYG75309.1"/>
    </source>
</evidence>
<dbReference type="PANTHER" id="PTHR21022">
    <property type="entry name" value="PREPHENATE DEHYDRATASE P PROTEIN"/>
    <property type="match status" value="1"/>
</dbReference>
<dbReference type="AlphaFoldDB" id="A0A150X995"/>
<comment type="caution">
    <text evidence="9">The sequence shown here is derived from an EMBL/GenBank/DDBJ whole genome shotgun (WGS) entry which is preliminary data.</text>
</comment>
<name>A0A150X995_9BACT</name>
<protein>
    <recommendedName>
        <fullName evidence="2">prephenate dehydratase</fullName>
        <ecNumber evidence="2">4.2.1.51</ecNumber>
    </recommendedName>
</protein>
<keyword evidence="4" id="KW-0057">Aromatic amino acid biosynthesis</keyword>
<evidence type="ECO:0000256" key="2">
    <source>
        <dbReference type="ARBA" id="ARBA00013147"/>
    </source>
</evidence>
<dbReference type="UniPathway" id="UPA00121">
    <property type="reaction ID" value="UER00345"/>
</dbReference>
<proteinExistence type="predicted"/>
<dbReference type="Gene3D" id="3.40.190.10">
    <property type="entry name" value="Periplasmic binding protein-like II"/>
    <property type="match status" value="2"/>
</dbReference>
<dbReference type="EC" id="4.2.1.51" evidence="2"/>
<dbReference type="PROSITE" id="PS51171">
    <property type="entry name" value="PREPHENATE_DEHYDR_3"/>
    <property type="match status" value="1"/>
</dbReference>
<evidence type="ECO:0000256" key="7">
    <source>
        <dbReference type="ARBA" id="ARBA00047848"/>
    </source>
</evidence>
<comment type="pathway">
    <text evidence="1">Amino-acid biosynthesis; L-phenylalanine biosynthesis; phenylpyruvate from prephenate: step 1/1.</text>
</comment>
<evidence type="ECO:0000256" key="5">
    <source>
        <dbReference type="ARBA" id="ARBA00023222"/>
    </source>
</evidence>
<comment type="catalytic activity">
    <reaction evidence="7">
        <text>prephenate + H(+) = 3-phenylpyruvate + CO2 + H2O</text>
        <dbReference type="Rhea" id="RHEA:21648"/>
        <dbReference type="ChEBI" id="CHEBI:15377"/>
        <dbReference type="ChEBI" id="CHEBI:15378"/>
        <dbReference type="ChEBI" id="CHEBI:16526"/>
        <dbReference type="ChEBI" id="CHEBI:18005"/>
        <dbReference type="ChEBI" id="CHEBI:29934"/>
        <dbReference type="EC" id="4.2.1.51"/>
    </reaction>
</comment>
<dbReference type="InterPro" id="IPR001086">
    <property type="entry name" value="Preph_deHydtase"/>
</dbReference>
<evidence type="ECO:0000256" key="1">
    <source>
        <dbReference type="ARBA" id="ARBA00004741"/>
    </source>
</evidence>
<dbReference type="PANTHER" id="PTHR21022:SF19">
    <property type="entry name" value="PREPHENATE DEHYDRATASE-RELATED"/>
    <property type="match status" value="1"/>
</dbReference>
<dbReference type="EMBL" id="LRPC01000023">
    <property type="protein sequence ID" value="KYG75309.1"/>
    <property type="molecule type" value="Genomic_DNA"/>
</dbReference>
<evidence type="ECO:0000313" key="10">
    <source>
        <dbReference type="Proteomes" id="UP000075606"/>
    </source>
</evidence>
<evidence type="ECO:0000256" key="4">
    <source>
        <dbReference type="ARBA" id="ARBA00023141"/>
    </source>
</evidence>
<dbReference type="OrthoDB" id="9802281at2"/>
<dbReference type="GO" id="GO:0004664">
    <property type="term" value="F:prephenate dehydratase activity"/>
    <property type="evidence" value="ECO:0007669"/>
    <property type="project" value="UniProtKB-EC"/>
</dbReference>